<sequence>MEKNIYIIRHCKAKGQYPEAELTEAGQEQAKELAAFLKDIKIERIISSPYLRAKQTIAPFAEAESIEVEIDSRLAERTLDPNAVPDWLQWMKDSFKDLEIRDVGGESGKEATERIAGVIHDIVAGDVENTAVVTHGGMTTLLLRQYDEGIGFDQWKALSNPDVYVLTVSDEEVRYERLWKS</sequence>
<proteinExistence type="predicted"/>
<protein>
    <submittedName>
        <fullName evidence="1">Histidine phosphatase family protein</fullName>
        <ecNumber evidence="1">3.1.3.-</ecNumber>
    </submittedName>
</protein>
<dbReference type="SMART" id="SM00855">
    <property type="entry name" value="PGAM"/>
    <property type="match status" value="1"/>
</dbReference>
<dbReference type="Proteomes" id="UP001180087">
    <property type="component" value="Chromosome"/>
</dbReference>
<dbReference type="CDD" id="cd07067">
    <property type="entry name" value="HP_PGM_like"/>
    <property type="match status" value="1"/>
</dbReference>
<accession>A0ABY9KXH4</accession>
<keyword evidence="2" id="KW-1185">Reference proteome</keyword>
<dbReference type="Pfam" id="PF00300">
    <property type="entry name" value="His_Phos_1"/>
    <property type="match status" value="1"/>
</dbReference>
<dbReference type="PANTHER" id="PTHR48100:SF1">
    <property type="entry name" value="HISTIDINE PHOSPHATASE FAMILY PROTEIN-RELATED"/>
    <property type="match status" value="1"/>
</dbReference>
<keyword evidence="1" id="KW-0378">Hydrolase</keyword>
<dbReference type="RefSeq" id="WP_348029127.1">
    <property type="nucleotide sequence ID" value="NZ_CP129113.1"/>
</dbReference>
<reference evidence="1" key="1">
    <citation type="submission" date="2023-06" db="EMBL/GenBank/DDBJ databases">
        <title>A Treasure from Seagulls: Isolation and Description of Aciduricobacillus qingdaonensis gen. nov., sp. nov., a Rare Obligately Uric Acid-utilizing Member in the Family Bacillaceae.</title>
        <authorList>
            <person name="Liu W."/>
            <person name="Wang B."/>
        </authorList>
    </citation>
    <scope>NUCLEOTIDE SEQUENCE</scope>
    <source>
        <strain evidence="1">44XB</strain>
    </source>
</reference>
<evidence type="ECO:0000313" key="2">
    <source>
        <dbReference type="Proteomes" id="UP001180087"/>
    </source>
</evidence>
<dbReference type="Gene3D" id="3.40.50.1240">
    <property type="entry name" value="Phosphoglycerate mutase-like"/>
    <property type="match status" value="1"/>
</dbReference>
<dbReference type="EC" id="3.1.3.-" evidence="1"/>
<dbReference type="SUPFAM" id="SSF53254">
    <property type="entry name" value="Phosphoglycerate mutase-like"/>
    <property type="match status" value="1"/>
</dbReference>
<evidence type="ECO:0000313" key="1">
    <source>
        <dbReference type="EMBL" id="WLV25339.1"/>
    </source>
</evidence>
<dbReference type="InterPro" id="IPR050275">
    <property type="entry name" value="PGM_Phosphatase"/>
</dbReference>
<dbReference type="PANTHER" id="PTHR48100">
    <property type="entry name" value="BROAD-SPECIFICITY PHOSPHATASE YOR283W-RELATED"/>
    <property type="match status" value="1"/>
</dbReference>
<dbReference type="InterPro" id="IPR029033">
    <property type="entry name" value="His_PPase_superfam"/>
</dbReference>
<organism evidence="1 2">
    <name type="scientific">Aciduricibacillus chroicocephali</name>
    <dbReference type="NCBI Taxonomy" id="3054939"/>
    <lineage>
        <taxon>Bacteria</taxon>
        <taxon>Bacillati</taxon>
        <taxon>Bacillota</taxon>
        <taxon>Bacilli</taxon>
        <taxon>Bacillales</taxon>
        <taxon>Bacillaceae</taxon>
        <taxon>Aciduricibacillus</taxon>
    </lineage>
</organism>
<dbReference type="GO" id="GO:0016787">
    <property type="term" value="F:hydrolase activity"/>
    <property type="evidence" value="ECO:0007669"/>
    <property type="project" value="UniProtKB-KW"/>
</dbReference>
<dbReference type="InterPro" id="IPR013078">
    <property type="entry name" value="His_Pase_superF_clade-1"/>
</dbReference>
<dbReference type="EMBL" id="CP129113">
    <property type="protein sequence ID" value="WLV25339.1"/>
    <property type="molecule type" value="Genomic_DNA"/>
</dbReference>
<name>A0ABY9KXH4_9BACI</name>
<gene>
    <name evidence="1" type="ORF">QR721_03670</name>
</gene>